<accession>A0A1F6P023</accession>
<evidence type="ECO:0000313" key="1">
    <source>
        <dbReference type="EMBL" id="OGH89430.1"/>
    </source>
</evidence>
<reference evidence="1 2" key="1">
    <citation type="journal article" date="2016" name="Nat. Commun.">
        <title>Thousands of microbial genomes shed light on interconnected biogeochemical processes in an aquifer system.</title>
        <authorList>
            <person name="Anantharaman K."/>
            <person name="Brown C.T."/>
            <person name="Hug L.A."/>
            <person name="Sharon I."/>
            <person name="Castelle C.J."/>
            <person name="Probst A.J."/>
            <person name="Thomas B.C."/>
            <person name="Singh A."/>
            <person name="Wilkins M.J."/>
            <person name="Karaoz U."/>
            <person name="Brodie E.L."/>
            <person name="Williams K.H."/>
            <person name="Hubbard S.S."/>
            <person name="Banfield J.F."/>
        </authorList>
    </citation>
    <scope>NUCLEOTIDE SEQUENCE [LARGE SCALE GENOMIC DNA]</scope>
</reference>
<dbReference type="EMBL" id="MFQY01000047">
    <property type="protein sequence ID" value="OGH89430.1"/>
    <property type="molecule type" value="Genomic_DNA"/>
</dbReference>
<organism evidence="1 2">
    <name type="scientific">Candidatus Magasanikbacteria bacterium RIFOXYC2_FULL_40_16</name>
    <dbReference type="NCBI Taxonomy" id="1798703"/>
    <lineage>
        <taxon>Bacteria</taxon>
        <taxon>Candidatus Magasanikiibacteriota</taxon>
    </lineage>
</organism>
<name>A0A1F6P023_9BACT</name>
<protein>
    <submittedName>
        <fullName evidence="1">Uncharacterized protein</fullName>
    </submittedName>
</protein>
<proteinExistence type="predicted"/>
<evidence type="ECO:0000313" key="2">
    <source>
        <dbReference type="Proteomes" id="UP000178895"/>
    </source>
</evidence>
<gene>
    <name evidence="1" type="ORF">A2469_04505</name>
</gene>
<comment type="caution">
    <text evidence="1">The sequence shown here is derived from an EMBL/GenBank/DDBJ whole genome shotgun (WGS) entry which is preliminary data.</text>
</comment>
<dbReference type="Proteomes" id="UP000178895">
    <property type="component" value="Unassembled WGS sequence"/>
</dbReference>
<dbReference type="AlphaFoldDB" id="A0A1F6P023"/>
<sequence>MSKDGFQGIKPDGIKIRFVVINNDDDERNVILEETASITQLVRLGEEVNIYLSNGMSLMWTSGEGWTAYAEYSHKLEFLHDVEVYAVS</sequence>